<evidence type="ECO:0000259" key="14">
    <source>
        <dbReference type="Pfam" id="PF07715"/>
    </source>
</evidence>
<dbReference type="KEGG" id="slan:GV829_11090"/>
<evidence type="ECO:0000256" key="6">
    <source>
        <dbReference type="ARBA" id="ARBA00023065"/>
    </source>
</evidence>
<evidence type="ECO:0000259" key="13">
    <source>
        <dbReference type="Pfam" id="PF00593"/>
    </source>
</evidence>
<dbReference type="PANTHER" id="PTHR30069:SF53">
    <property type="entry name" value="COLICIN I RECEPTOR-RELATED"/>
    <property type="match status" value="1"/>
</dbReference>
<organism evidence="15 16">
    <name type="scientific">Sphingomonas lacunae</name>
    <dbReference type="NCBI Taxonomy" id="2698828"/>
    <lineage>
        <taxon>Bacteria</taxon>
        <taxon>Pseudomonadati</taxon>
        <taxon>Pseudomonadota</taxon>
        <taxon>Alphaproteobacteria</taxon>
        <taxon>Sphingomonadales</taxon>
        <taxon>Sphingomonadaceae</taxon>
        <taxon>Sphingomonas</taxon>
    </lineage>
</organism>
<evidence type="ECO:0000256" key="10">
    <source>
        <dbReference type="PROSITE-ProRule" id="PRU01360"/>
    </source>
</evidence>
<evidence type="ECO:0000256" key="1">
    <source>
        <dbReference type="ARBA" id="ARBA00004571"/>
    </source>
</evidence>
<dbReference type="AlphaFoldDB" id="A0A6M4B0Q2"/>
<keyword evidence="2 10" id="KW-0813">Transport</keyword>
<proteinExistence type="inferred from homology"/>
<feature type="signal peptide" evidence="12">
    <location>
        <begin position="1"/>
        <end position="31"/>
    </location>
</feature>
<reference evidence="15 16" key="1">
    <citation type="submission" date="2020-01" db="EMBL/GenBank/DDBJ databases">
        <title>Sphingomonas sp. strain CSW-10.</title>
        <authorList>
            <person name="Chen W.-M."/>
        </authorList>
    </citation>
    <scope>NUCLEOTIDE SEQUENCE [LARGE SCALE GENOMIC DNA]</scope>
    <source>
        <strain evidence="15 16">CSW-10</strain>
    </source>
</reference>
<evidence type="ECO:0000256" key="9">
    <source>
        <dbReference type="ARBA" id="ARBA00023237"/>
    </source>
</evidence>
<name>A0A6M4B0Q2_9SPHN</name>
<dbReference type="PROSITE" id="PS52016">
    <property type="entry name" value="TONB_DEPENDENT_REC_3"/>
    <property type="match status" value="1"/>
</dbReference>
<dbReference type="Pfam" id="PF00593">
    <property type="entry name" value="TonB_dep_Rec_b-barrel"/>
    <property type="match status" value="1"/>
</dbReference>
<dbReference type="Pfam" id="PF07715">
    <property type="entry name" value="Plug"/>
    <property type="match status" value="1"/>
</dbReference>
<evidence type="ECO:0000256" key="2">
    <source>
        <dbReference type="ARBA" id="ARBA00022448"/>
    </source>
</evidence>
<dbReference type="Proteomes" id="UP000503018">
    <property type="component" value="Chromosome"/>
</dbReference>
<comment type="subcellular location">
    <subcellularLocation>
        <location evidence="1 10">Cell outer membrane</location>
        <topology evidence="1 10">Multi-pass membrane protein</topology>
    </subcellularLocation>
</comment>
<evidence type="ECO:0000256" key="12">
    <source>
        <dbReference type="SAM" id="SignalP"/>
    </source>
</evidence>
<dbReference type="GO" id="GO:0006811">
    <property type="term" value="P:monoatomic ion transport"/>
    <property type="evidence" value="ECO:0007669"/>
    <property type="project" value="UniProtKB-KW"/>
</dbReference>
<dbReference type="GO" id="GO:0009279">
    <property type="term" value="C:cell outer membrane"/>
    <property type="evidence" value="ECO:0007669"/>
    <property type="project" value="UniProtKB-SubCell"/>
</dbReference>
<accession>A0A6M4B0Q2</accession>
<dbReference type="InterPro" id="IPR012910">
    <property type="entry name" value="Plug_dom"/>
</dbReference>
<evidence type="ECO:0000256" key="3">
    <source>
        <dbReference type="ARBA" id="ARBA00022452"/>
    </source>
</evidence>
<keyword evidence="16" id="KW-1185">Reference proteome</keyword>
<keyword evidence="9 10" id="KW-0998">Cell outer membrane</keyword>
<gene>
    <name evidence="15" type="ORF">GV829_11090</name>
</gene>
<evidence type="ECO:0000256" key="8">
    <source>
        <dbReference type="ARBA" id="ARBA00023136"/>
    </source>
</evidence>
<evidence type="ECO:0000256" key="5">
    <source>
        <dbReference type="ARBA" id="ARBA00022729"/>
    </source>
</evidence>
<evidence type="ECO:0000256" key="4">
    <source>
        <dbReference type="ARBA" id="ARBA00022692"/>
    </source>
</evidence>
<dbReference type="Gene3D" id="2.170.130.10">
    <property type="entry name" value="TonB-dependent receptor, plug domain"/>
    <property type="match status" value="1"/>
</dbReference>
<keyword evidence="4 10" id="KW-0812">Transmembrane</keyword>
<dbReference type="GO" id="GO:0015889">
    <property type="term" value="P:cobalamin transport"/>
    <property type="evidence" value="ECO:0007669"/>
    <property type="project" value="TreeGrafter"/>
</dbReference>
<dbReference type="CDD" id="cd01347">
    <property type="entry name" value="ligand_gated_channel"/>
    <property type="match status" value="1"/>
</dbReference>
<sequence>MKSHVSLAAPRPFAAASLTAVALALAAPALAQQAAVPDEASPADSSHPIDLIDWQDSCPAQPCLPSILTVWGERSDLADAPAAVSVITRADLDRTQALTVADALTRIPGVTATSNGQLGSFTGLRIRGADATQTLVIIDGVRVGDPSSPGGGFDFGNLTSAGITRVEILNGSNSLAWGSDAIGGVVLVETLGRASDALTASAEGGSHGLARIGLGGGLRQGRLHVGGHAGYLRTDGISAASSGREADGFRQFSANGRASLDLDAVELSAAFVHASGRLALDGYAPPAYAFGDTAEYQETQENYASVQVRHYGAFGGQIAFDHGLSASLADINRDSFDPAAGTAPGFAARGRTDRIGWTGTLSRSDQWRLIAGVEHERSRMATASAFGGDRQSSAISAGWVQLRLQPTDGLDLGGGVRRSDHRDFGGATVFAANASWRPGAGDWKLRASFAEGYKAPTLFQLSPDPAAYGNPSLRPERSRSYDAGVDYALSGNRYVLSFTLFRRDSDDLIDFVGCSGTGQPAICATGTRPFGTYANIARARAEGVELGATVRASEPMTIALGYAHVATRDRTLGRFTSGNRLARRPANSGTLSLDYAPPGADGVADWSLGADLRWVGASFDDAGNSIRLPAYALAGVRGAVRFGAHVELYGRIDNLFDARYENVFGYGTYGRTFAIGVRWRG</sequence>
<keyword evidence="6" id="KW-0406">Ion transport</keyword>
<keyword evidence="5 12" id="KW-0732">Signal</keyword>
<evidence type="ECO:0000256" key="11">
    <source>
        <dbReference type="RuleBase" id="RU003357"/>
    </source>
</evidence>
<feature type="domain" description="TonB-dependent receptor plug" evidence="14">
    <location>
        <begin position="77"/>
        <end position="185"/>
    </location>
</feature>
<evidence type="ECO:0000313" key="16">
    <source>
        <dbReference type="Proteomes" id="UP000503018"/>
    </source>
</evidence>
<evidence type="ECO:0000313" key="15">
    <source>
        <dbReference type="EMBL" id="QJQ32921.1"/>
    </source>
</evidence>
<dbReference type="PANTHER" id="PTHR30069">
    <property type="entry name" value="TONB-DEPENDENT OUTER MEMBRANE RECEPTOR"/>
    <property type="match status" value="1"/>
</dbReference>
<comment type="similarity">
    <text evidence="10 11">Belongs to the TonB-dependent receptor family.</text>
</comment>
<feature type="domain" description="TonB-dependent receptor-like beta-barrel" evidence="13">
    <location>
        <begin position="253"/>
        <end position="655"/>
    </location>
</feature>
<dbReference type="RefSeq" id="WP_169946669.1">
    <property type="nucleotide sequence ID" value="NZ_CP053015.1"/>
</dbReference>
<dbReference type="InterPro" id="IPR036942">
    <property type="entry name" value="Beta-barrel_TonB_sf"/>
</dbReference>
<feature type="chain" id="PRO_5026865306" evidence="12">
    <location>
        <begin position="32"/>
        <end position="681"/>
    </location>
</feature>
<keyword evidence="8 10" id="KW-0472">Membrane</keyword>
<keyword evidence="15" id="KW-0675">Receptor</keyword>
<dbReference type="InterPro" id="IPR000531">
    <property type="entry name" value="Beta-barrel_TonB"/>
</dbReference>
<keyword evidence="3 10" id="KW-1134">Transmembrane beta strand</keyword>
<dbReference type="EMBL" id="CP053015">
    <property type="protein sequence ID" value="QJQ32921.1"/>
    <property type="molecule type" value="Genomic_DNA"/>
</dbReference>
<dbReference type="InterPro" id="IPR037066">
    <property type="entry name" value="Plug_dom_sf"/>
</dbReference>
<evidence type="ECO:0000256" key="7">
    <source>
        <dbReference type="ARBA" id="ARBA00023077"/>
    </source>
</evidence>
<protein>
    <submittedName>
        <fullName evidence="15">TonB-dependent receptor</fullName>
    </submittedName>
</protein>
<keyword evidence="7 11" id="KW-0798">TonB box</keyword>
<dbReference type="InterPro" id="IPR039426">
    <property type="entry name" value="TonB-dep_rcpt-like"/>
</dbReference>
<dbReference type="SUPFAM" id="SSF56935">
    <property type="entry name" value="Porins"/>
    <property type="match status" value="1"/>
</dbReference>
<dbReference type="Gene3D" id="2.40.170.20">
    <property type="entry name" value="TonB-dependent receptor, beta-barrel domain"/>
    <property type="match status" value="1"/>
</dbReference>